<dbReference type="EMBL" id="ML119768">
    <property type="protein sequence ID" value="RPA75262.1"/>
    <property type="molecule type" value="Genomic_DNA"/>
</dbReference>
<sequence>MLRQQGRQLTRNPHNILAKAPKSGPEPSSLTVWVLFPLSIHRKIALITFQASDWLEEHLPCRSSGCRLNLWGNLTKLHQRLPIRTSPSTSSTVKPTFWIPSSSRNRLQLAGFRSGESSIDMVNHWDELYTTDTHIDDATESGTRAARPAFANLASPTPRIPAQLVSMSSTITKFEFSPEGHTTFG</sequence>
<evidence type="ECO:0000313" key="3">
    <source>
        <dbReference type="Proteomes" id="UP000275078"/>
    </source>
</evidence>
<dbReference type="Proteomes" id="UP000275078">
    <property type="component" value="Unassembled WGS sequence"/>
</dbReference>
<gene>
    <name evidence="2" type="ORF">BJ508DRAFT_23154</name>
</gene>
<evidence type="ECO:0000256" key="1">
    <source>
        <dbReference type="SAM" id="MobiDB-lite"/>
    </source>
</evidence>
<reference evidence="2 3" key="1">
    <citation type="journal article" date="2018" name="Nat. Ecol. Evol.">
        <title>Pezizomycetes genomes reveal the molecular basis of ectomycorrhizal truffle lifestyle.</title>
        <authorList>
            <person name="Murat C."/>
            <person name="Payen T."/>
            <person name="Noel B."/>
            <person name="Kuo A."/>
            <person name="Morin E."/>
            <person name="Chen J."/>
            <person name="Kohler A."/>
            <person name="Krizsan K."/>
            <person name="Balestrini R."/>
            <person name="Da Silva C."/>
            <person name="Montanini B."/>
            <person name="Hainaut M."/>
            <person name="Levati E."/>
            <person name="Barry K.W."/>
            <person name="Belfiori B."/>
            <person name="Cichocki N."/>
            <person name="Clum A."/>
            <person name="Dockter R.B."/>
            <person name="Fauchery L."/>
            <person name="Guy J."/>
            <person name="Iotti M."/>
            <person name="Le Tacon F."/>
            <person name="Lindquist E.A."/>
            <person name="Lipzen A."/>
            <person name="Malagnac F."/>
            <person name="Mello A."/>
            <person name="Molinier V."/>
            <person name="Miyauchi S."/>
            <person name="Poulain J."/>
            <person name="Riccioni C."/>
            <person name="Rubini A."/>
            <person name="Sitrit Y."/>
            <person name="Splivallo R."/>
            <person name="Traeger S."/>
            <person name="Wang M."/>
            <person name="Zifcakova L."/>
            <person name="Wipf D."/>
            <person name="Zambonelli A."/>
            <person name="Paolocci F."/>
            <person name="Nowrousian M."/>
            <person name="Ottonello S."/>
            <person name="Baldrian P."/>
            <person name="Spatafora J.W."/>
            <person name="Henrissat B."/>
            <person name="Nagy L.G."/>
            <person name="Aury J.M."/>
            <person name="Wincker P."/>
            <person name="Grigoriev I.V."/>
            <person name="Bonfante P."/>
            <person name="Martin F.M."/>
        </authorList>
    </citation>
    <scope>NUCLEOTIDE SEQUENCE [LARGE SCALE GENOMIC DNA]</scope>
    <source>
        <strain evidence="2 3">RN42</strain>
    </source>
</reference>
<dbReference type="AlphaFoldDB" id="A0A3N4HN58"/>
<protein>
    <submittedName>
        <fullName evidence="2">Uncharacterized protein</fullName>
    </submittedName>
</protein>
<name>A0A3N4HN58_ASCIM</name>
<feature type="region of interest" description="Disordered" evidence="1">
    <location>
        <begin position="1"/>
        <end position="27"/>
    </location>
</feature>
<accession>A0A3N4HN58</accession>
<feature type="compositionally biased region" description="Polar residues" evidence="1">
    <location>
        <begin position="1"/>
        <end position="13"/>
    </location>
</feature>
<evidence type="ECO:0000313" key="2">
    <source>
        <dbReference type="EMBL" id="RPA75262.1"/>
    </source>
</evidence>
<keyword evidence="3" id="KW-1185">Reference proteome</keyword>
<proteinExistence type="predicted"/>
<organism evidence="2 3">
    <name type="scientific">Ascobolus immersus RN42</name>
    <dbReference type="NCBI Taxonomy" id="1160509"/>
    <lineage>
        <taxon>Eukaryota</taxon>
        <taxon>Fungi</taxon>
        <taxon>Dikarya</taxon>
        <taxon>Ascomycota</taxon>
        <taxon>Pezizomycotina</taxon>
        <taxon>Pezizomycetes</taxon>
        <taxon>Pezizales</taxon>
        <taxon>Ascobolaceae</taxon>
        <taxon>Ascobolus</taxon>
    </lineage>
</organism>